<proteinExistence type="predicted"/>
<evidence type="ECO:0000256" key="1">
    <source>
        <dbReference type="SAM" id="MobiDB-lite"/>
    </source>
</evidence>
<feature type="region of interest" description="Disordered" evidence="1">
    <location>
        <begin position="303"/>
        <end position="324"/>
    </location>
</feature>
<feature type="compositionally biased region" description="Pro residues" evidence="1">
    <location>
        <begin position="257"/>
        <end position="268"/>
    </location>
</feature>
<comment type="caution">
    <text evidence="2">The sequence shown here is derived from an EMBL/GenBank/DDBJ whole genome shotgun (WGS) entry which is preliminary data.</text>
</comment>
<feature type="region of interest" description="Disordered" evidence="1">
    <location>
        <begin position="247"/>
        <end position="280"/>
    </location>
</feature>
<accession>A0ABR3J801</accession>
<name>A0ABR3J801_9AGAR</name>
<feature type="compositionally biased region" description="Low complexity" evidence="1">
    <location>
        <begin position="23"/>
        <end position="32"/>
    </location>
</feature>
<feature type="region of interest" description="Disordered" evidence="1">
    <location>
        <begin position="1"/>
        <end position="72"/>
    </location>
</feature>
<feature type="compositionally biased region" description="Polar residues" evidence="1">
    <location>
        <begin position="139"/>
        <end position="148"/>
    </location>
</feature>
<dbReference type="Proteomes" id="UP001556367">
    <property type="component" value="Unassembled WGS sequence"/>
</dbReference>
<feature type="compositionally biased region" description="Polar residues" evidence="1">
    <location>
        <begin position="45"/>
        <end position="58"/>
    </location>
</feature>
<organism evidence="2 3">
    <name type="scientific">Hohenbuehelia grisea</name>
    <dbReference type="NCBI Taxonomy" id="104357"/>
    <lineage>
        <taxon>Eukaryota</taxon>
        <taxon>Fungi</taxon>
        <taxon>Dikarya</taxon>
        <taxon>Basidiomycota</taxon>
        <taxon>Agaricomycotina</taxon>
        <taxon>Agaricomycetes</taxon>
        <taxon>Agaricomycetidae</taxon>
        <taxon>Agaricales</taxon>
        <taxon>Pleurotineae</taxon>
        <taxon>Pleurotaceae</taxon>
        <taxon>Hohenbuehelia</taxon>
    </lineage>
</organism>
<dbReference type="EMBL" id="JASNQZ010000011">
    <property type="protein sequence ID" value="KAL0951781.1"/>
    <property type="molecule type" value="Genomic_DNA"/>
</dbReference>
<sequence length="394" mass="41247">MHSHRHYADNTSVDYAGPSYMTSNSNQPSSSSAPMRRRNERPYQASMQSMPGPSNSSHYFPHPQQPGSYMYAQYNAPPHAPYYPASSWASSSSSVPESSGFVDLLSGMGVSSVPSASIASAGKYAYTAVQTGAWPGSMGPTTPATQAASGPRLSVSPAESSSGSDSSYLDPGDSLTRTQMAGSWANTSQPPYQHPIPLDNPQYPPHMSYGLQAAPSVYPTLQVPHTLNTNMPFAPPSALPAIIPQTGAALSHSSASPPTPSSPPPATPSPSINTLGPQTIPIHAPKPCRLDVKAWLAKSALESLTESESGQEPEPPAPQATLPPFALLCQPAPSSILFPPKAADASGMSVQHPQHAAQEALHSDLFAAYASPYDIGSQNVLVCNCGCMESYSVS</sequence>
<feature type="compositionally biased region" description="Low complexity" evidence="1">
    <location>
        <begin position="153"/>
        <end position="175"/>
    </location>
</feature>
<reference evidence="3" key="1">
    <citation type="submission" date="2024-06" db="EMBL/GenBank/DDBJ databases">
        <title>Multi-omics analyses provide insights into the biosynthesis of the anticancer antibiotic pleurotin in Hohenbuehelia grisea.</title>
        <authorList>
            <person name="Weaver J.A."/>
            <person name="Alberti F."/>
        </authorList>
    </citation>
    <scope>NUCLEOTIDE SEQUENCE [LARGE SCALE GENOMIC DNA]</scope>
    <source>
        <strain evidence="3">T-177</strain>
    </source>
</reference>
<evidence type="ECO:0000313" key="3">
    <source>
        <dbReference type="Proteomes" id="UP001556367"/>
    </source>
</evidence>
<evidence type="ECO:0000313" key="2">
    <source>
        <dbReference type="EMBL" id="KAL0951781.1"/>
    </source>
</evidence>
<protein>
    <submittedName>
        <fullName evidence="2">Uncharacterized protein</fullName>
    </submittedName>
</protein>
<gene>
    <name evidence="2" type="ORF">HGRIS_008452</name>
</gene>
<keyword evidence="3" id="KW-1185">Reference proteome</keyword>
<feature type="region of interest" description="Disordered" evidence="1">
    <location>
        <begin position="137"/>
        <end position="178"/>
    </location>
</feature>